<proteinExistence type="predicted"/>
<evidence type="ECO:0000256" key="1">
    <source>
        <dbReference type="SAM" id="MobiDB-lite"/>
    </source>
</evidence>
<dbReference type="EMBL" id="CP001560">
    <property type="protein sequence ID" value="AFJ45634.1"/>
    <property type="molecule type" value="Genomic_DNA"/>
</dbReference>
<evidence type="ECO:0008006" key="4">
    <source>
        <dbReference type="Google" id="ProtNLM"/>
    </source>
</evidence>
<dbReference type="KEGG" id="ebt:EBL_c05080"/>
<dbReference type="AlphaFoldDB" id="I2B530"/>
<organism evidence="2 3">
    <name type="scientific">Shimwellia blattae (strain ATCC 29907 / DSM 4481 / JCM 1650 / NBRC 105725 / CDC 9005-74)</name>
    <name type="common">Escherichia blattae</name>
    <dbReference type="NCBI Taxonomy" id="630626"/>
    <lineage>
        <taxon>Bacteria</taxon>
        <taxon>Pseudomonadati</taxon>
        <taxon>Pseudomonadota</taxon>
        <taxon>Gammaproteobacteria</taxon>
        <taxon>Enterobacterales</taxon>
        <taxon>Enterobacteriaceae</taxon>
        <taxon>Shimwellia</taxon>
    </lineage>
</organism>
<keyword evidence="3" id="KW-1185">Reference proteome</keyword>
<dbReference type="Proteomes" id="UP000001955">
    <property type="component" value="Chromosome"/>
</dbReference>
<dbReference type="HOGENOM" id="CLU_1407905_0_0_6"/>
<name>I2B530_SHIBC</name>
<evidence type="ECO:0000313" key="3">
    <source>
        <dbReference type="Proteomes" id="UP000001955"/>
    </source>
</evidence>
<evidence type="ECO:0000313" key="2">
    <source>
        <dbReference type="EMBL" id="AFJ45634.1"/>
    </source>
</evidence>
<protein>
    <recommendedName>
        <fullName evidence="4">Cellulose biosynthesis protein BcsO</fullName>
    </recommendedName>
</protein>
<gene>
    <name evidence="2" type="ordered locus">EBL_c05080</name>
</gene>
<reference evidence="2 3" key="1">
    <citation type="journal article" date="2012" name="J. Bacteriol.">
        <title>Complete genome sequence of the B12-producing Shimwellia blattae strain DSM 4481, isolated from a cockroach.</title>
        <authorList>
            <person name="Brzuszkiewicz E."/>
            <person name="Waschkowitz T."/>
            <person name="Wiezer A."/>
            <person name="Daniel R."/>
        </authorList>
    </citation>
    <scope>NUCLEOTIDE SEQUENCE [LARGE SCALE GENOMIC DNA]</scope>
    <source>
        <strain evidence="3">ATCC 29907 / DSM 4481 / JCM 1650 / NBRC 105725 / CDC 9005-74</strain>
    </source>
</reference>
<sequence>MCLVYLSTTGCNSKQTRVLTTVIYPLWGAFMSSNYDDLQRFRDKTQTNGIPFQEIATPKARSTRSDWNMINQVLAGEQENSPFPATVNTSRAAPQTVAPGMFTLASAPAIGGEPVAARKEPQPPARPAPVTPMGEVSAAEPSTLLKAMADIPVPAQPMAPVSAGDAGQITPAHSMPTAAATLNVRIVVTPSEK</sequence>
<accession>I2B530</accession>
<dbReference type="STRING" id="630626.EBL_c05080"/>
<feature type="region of interest" description="Disordered" evidence="1">
    <location>
        <begin position="115"/>
        <end position="135"/>
    </location>
</feature>